<name>A0A4C1SL43_EUMVA</name>
<accession>A0A4C1SL43</accession>
<evidence type="ECO:0000313" key="3">
    <source>
        <dbReference type="EMBL" id="GBP02869.1"/>
    </source>
</evidence>
<feature type="region of interest" description="Disordered" evidence="1">
    <location>
        <begin position="344"/>
        <end position="392"/>
    </location>
</feature>
<dbReference type="Proteomes" id="UP000299102">
    <property type="component" value="Unassembled WGS sequence"/>
</dbReference>
<organism evidence="3 4">
    <name type="scientific">Eumeta variegata</name>
    <name type="common">Bagworm moth</name>
    <name type="synonym">Eumeta japonica</name>
    <dbReference type="NCBI Taxonomy" id="151549"/>
    <lineage>
        <taxon>Eukaryota</taxon>
        <taxon>Metazoa</taxon>
        <taxon>Ecdysozoa</taxon>
        <taxon>Arthropoda</taxon>
        <taxon>Hexapoda</taxon>
        <taxon>Insecta</taxon>
        <taxon>Pterygota</taxon>
        <taxon>Neoptera</taxon>
        <taxon>Endopterygota</taxon>
        <taxon>Lepidoptera</taxon>
        <taxon>Glossata</taxon>
        <taxon>Ditrysia</taxon>
        <taxon>Tineoidea</taxon>
        <taxon>Psychidae</taxon>
        <taxon>Oiketicinae</taxon>
        <taxon>Eumeta</taxon>
    </lineage>
</organism>
<comment type="caution">
    <text evidence="3">The sequence shown here is derived from an EMBL/GenBank/DDBJ whole genome shotgun (WGS) entry which is preliminary data.</text>
</comment>
<proteinExistence type="predicted"/>
<feature type="transmembrane region" description="Helical" evidence="2">
    <location>
        <begin position="80"/>
        <end position="99"/>
    </location>
</feature>
<keyword evidence="2" id="KW-1133">Transmembrane helix</keyword>
<evidence type="ECO:0000256" key="2">
    <source>
        <dbReference type="SAM" id="Phobius"/>
    </source>
</evidence>
<keyword evidence="2" id="KW-0472">Membrane</keyword>
<gene>
    <name evidence="3" type="ORF">EVAR_70906_1</name>
</gene>
<dbReference type="EMBL" id="BGZK01003597">
    <property type="protein sequence ID" value="GBP02869.1"/>
    <property type="molecule type" value="Genomic_DNA"/>
</dbReference>
<feature type="compositionally biased region" description="Low complexity" evidence="1">
    <location>
        <begin position="233"/>
        <end position="251"/>
    </location>
</feature>
<evidence type="ECO:0000256" key="1">
    <source>
        <dbReference type="SAM" id="MobiDB-lite"/>
    </source>
</evidence>
<sequence length="436" mass="46882">MPKTNVICQSIVPANQNTAHEMYSNVTLKNAIVARRIVIKAIVDRIPISVVFYGSDGENSEPCYAEMNVQGKRVGRECPITAVAMVFAIAKAIATAIGFTGPTCKMPGPGGSIDSGPATNPNSHEAFQRFMYIFFLAVLPIMAAFCFFMYYCRHHPLFAGGKLAENMYVSNNKTGLSFSTSSYTTVTPNICHNLHSPTSSTTYSTSRSSSSTSSTFKCTSSLTPKTSVKIKPPTLTKTATTTSTTTNTKTPASKDLDNSAKLNIIKTLPLNIKTTATSCTSTPKLSTRKSNKLHSSASNENFSKFNIQKQINLNLSKSHNEIATNAIKPITANITKPHIKTKIAIIKPPPPPRSANNSSAKTKTTTTTSASTDTATPTTATTTSTTNTTNNNFNNNSIKLAVIIKLIRLIIVSHDDVKVNSKANHLPNLNTNTNSS</sequence>
<protein>
    <submittedName>
        <fullName evidence="3">Uncharacterized protein</fullName>
    </submittedName>
</protein>
<feature type="transmembrane region" description="Helical" evidence="2">
    <location>
        <begin position="130"/>
        <end position="152"/>
    </location>
</feature>
<keyword evidence="4" id="KW-1185">Reference proteome</keyword>
<keyword evidence="2" id="KW-0812">Transmembrane</keyword>
<evidence type="ECO:0000313" key="4">
    <source>
        <dbReference type="Proteomes" id="UP000299102"/>
    </source>
</evidence>
<dbReference type="AlphaFoldDB" id="A0A4C1SL43"/>
<dbReference type="STRING" id="151549.A0A4C1SL43"/>
<dbReference type="OrthoDB" id="5951731at2759"/>
<reference evidence="3 4" key="1">
    <citation type="journal article" date="2019" name="Commun. Biol.">
        <title>The bagworm genome reveals a unique fibroin gene that provides high tensile strength.</title>
        <authorList>
            <person name="Kono N."/>
            <person name="Nakamura H."/>
            <person name="Ohtoshi R."/>
            <person name="Tomita M."/>
            <person name="Numata K."/>
            <person name="Arakawa K."/>
        </authorList>
    </citation>
    <scope>NUCLEOTIDE SEQUENCE [LARGE SCALE GENOMIC DNA]</scope>
</reference>
<feature type="region of interest" description="Disordered" evidence="1">
    <location>
        <begin position="233"/>
        <end position="254"/>
    </location>
</feature>
<feature type="compositionally biased region" description="Low complexity" evidence="1">
    <location>
        <begin position="354"/>
        <end position="392"/>
    </location>
</feature>
<feature type="region of interest" description="Disordered" evidence="1">
    <location>
        <begin position="197"/>
        <end position="217"/>
    </location>
</feature>